<accession>A0A218M2Z3</accession>
<dbReference type="RefSeq" id="YP_009609747.1">
    <property type="nucleotide sequence ID" value="NC_041997.1"/>
</dbReference>
<reference evidence="1 2" key="1">
    <citation type="submission" date="2017-08" db="EMBL/GenBank/DDBJ databases">
        <title>Characterization and complete genome sequence of novel bacteriophage infecting the causal agent of bacterial fruit blotch, Acidovorax citrulli.</title>
        <authorList>
            <person name="Midani A.R."/>
            <person name="Park S.-H."/>
            <person name="Choi T.-J."/>
        </authorList>
    </citation>
    <scope>NUCLEOTIDE SEQUENCE [LARGE SCALE GENOMIC DNA]</scope>
</reference>
<organism evidence="1 2">
    <name type="scientific">Acidovorax phage ACP17</name>
    <dbReference type="NCBI Taxonomy" id="2010329"/>
    <lineage>
        <taxon>Viruses</taxon>
        <taxon>Duplodnaviria</taxon>
        <taxon>Heunggongvirae</taxon>
        <taxon>Uroviricota</taxon>
        <taxon>Caudoviricetes</taxon>
        <taxon>Busanvirus</taxon>
        <taxon>Busanvirus ACP17</taxon>
    </lineage>
</organism>
<name>A0A218M2Z3_9CAUD</name>
<dbReference type="EMBL" id="KY979132">
    <property type="protein sequence ID" value="ASD50428.1"/>
    <property type="molecule type" value="Genomic_DNA"/>
</dbReference>
<dbReference type="Pfam" id="PF13876">
    <property type="entry name" value="Phage_gp49_66"/>
    <property type="match status" value="1"/>
</dbReference>
<dbReference type="Proteomes" id="UP000224101">
    <property type="component" value="Segment"/>
</dbReference>
<dbReference type="KEGG" id="vg:40085832"/>
<dbReference type="GeneID" id="40085832"/>
<protein>
    <submittedName>
        <fullName evidence="1">Uncharacterized protein</fullName>
    </submittedName>
</protein>
<sequence length="90" mass="9710">MAGEVNVDLLAIGGLPVMGVQYHRFPGTTVTVCALTLENGFTVVGMSAAADPNLFDADKGMKFAFEDATQKVWDFAAFEMRRKAHEGQQA</sequence>
<evidence type="ECO:0000313" key="1">
    <source>
        <dbReference type="EMBL" id="ASD50428.1"/>
    </source>
</evidence>
<proteinExistence type="predicted"/>
<keyword evidence="2" id="KW-1185">Reference proteome</keyword>
<evidence type="ECO:0000313" key="2">
    <source>
        <dbReference type="Proteomes" id="UP000224101"/>
    </source>
</evidence>
<dbReference type="InterPro" id="IPR025915">
    <property type="entry name" value="Phage_gp49_66"/>
</dbReference>
<dbReference type="OrthoDB" id="20098at10239"/>